<dbReference type="GO" id="GO:0016747">
    <property type="term" value="F:acyltransferase activity, transferring groups other than amino-acyl groups"/>
    <property type="evidence" value="ECO:0007669"/>
    <property type="project" value="InterPro"/>
</dbReference>
<feature type="domain" description="N-acetyltransferase" evidence="1">
    <location>
        <begin position="6"/>
        <end position="151"/>
    </location>
</feature>
<proteinExistence type="predicted"/>
<sequence>MCQSEFQLTPELPLHFDAIEQLHRDAFGPGRFARTAFRVREAVGPLPELSYVALSGGYLAGSVRLSPVKVGICKALLLGPLAVHPDFKNKGAGQLLMQKAIEEAKSLSFCAILLVGDYDYYKRFGFQRVPMGQITMPGPVDPGRLLVLPLGEDVSQCLGVVQADTSALLS</sequence>
<dbReference type="RefSeq" id="WP_097155275.1">
    <property type="nucleotide sequence ID" value="NZ_OBEL01000006.1"/>
</dbReference>
<keyword evidence="3" id="KW-1185">Reference proteome</keyword>
<evidence type="ECO:0000259" key="1">
    <source>
        <dbReference type="PROSITE" id="PS51186"/>
    </source>
</evidence>
<reference evidence="2 3" key="1">
    <citation type="submission" date="2017-09" db="EMBL/GenBank/DDBJ databases">
        <authorList>
            <person name="Ehlers B."/>
            <person name="Leendertz F.H."/>
        </authorList>
    </citation>
    <scope>NUCLEOTIDE SEQUENCE [LARGE SCALE GENOMIC DNA]</scope>
    <source>
        <strain evidence="2 3">DSM 18289</strain>
    </source>
</reference>
<keyword evidence="2" id="KW-0808">Transferase</keyword>
<dbReference type="Proteomes" id="UP000219439">
    <property type="component" value="Unassembled WGS sequence"/>
</dbReference>
<protein>
    <submittedName>
        <fullName evidence="2">Predicted N-acetyltransferase YhbS</fullName>
    </submittedName>
</protein>
<dbReference type="PROSITE" id="PS51186">
    <property type="entry name" value="GNAT"/>
    <property type="match status" value="1"/>
</dbReference>
<dbReference type="InterPro" id="IPR000182">
    <property type="entry name" value="GNAT_dom"/>
</dbReference>
<dbReference type="CDD" id="cd04301">
    <property type="entry name" value="NAT_SF"/>
    <property type="match status" value="1"/>
</dbReference>
<organism evidence="2 3">
    <name type="scientific">Cohaesibacter gelatinilyticus</name>
    <dbReference type="NCBI Taxonomy" id="372072"/>
    <lineage>
        <taxon>Bacteria</taxon>
        <taxon>Pseudomonadati</taxon>
        <taxon>Pseudomonadota</taxon>
        <taxon>Alphaproteobacteria</taxon>
        <taxon>Hyphomicrobiales</taxon>
        <taxon>Cohaesibacteraceae</taxon>
    </lineage>
</organism>
<dbReference type="Gene3D" id="3.40.630.30">
    <property type="match status" value="1"/>
</dbReference>
<evidence type="ECO:0000313" key="2">
    <source>
        <dbReference type="EMBL" id="SNZ20897.1"/>
    </source>
</evidence>
<gene>
    <name evidence="2" type="ORF">SAMN06265368_4008</name>
</gene>
<dbReference type="OrthoDB" id="9815099at2"/>
<accession>A0A285PI21</accession>
<dbReference type="Pfam" id="PF00583">
    <property type="entry name" value="Acetyltransf_1"/>
    <property type="match status" value="1"/>
</dbReference>
<name>A0A285PI21_9HYPH</name>
<dbReference type="EMBL" id="OBEL01000006">
    <property type="protein sequence ID" value="SNZ20897.1"/>
    <property type="molecule type" value="Genomic_DNA"/>
</dbReference>
<evidence type="ECO:0000313" key="3">
    <source>
        <dbReference type="Proteomes" id="UP000219439"/>
    </source>
</evidence>
<dbReference type="SUPFAM" id="SSF55729">
    <property type="entry name" value="Acyl-CoA N-acyltransferases (Nat)"/>
    <property type="match status" value="1"/>
</dbReference>
<dbReference type="InterPro" id="IPR016181">
    <property type="entry name" value="Acyl_CoA_acyltransferase"/>
</dbReference>
<dbReference type="AlphaFoldDB" id="A0A285PI21"/>